<evidence type="ECO:0000259" key="2">
    <source>
        <dbReference type="Pfam" id="PF08241"/>
    </source>
</evidence>
<dbReference type="Pfam" id="PF08241">
    <property type="entry name" value="Methyltransf_11"/>
    <property type="match status" value="1"/>
</dbReference>
<dbReference type="GO" id="GO:0008757">
    <property type="term" value="F:S-adenosylmethionine-dependent methyltransferase activity"/>
    <property type="evidence" value="ECO:0007669"/>
    <property type="project" value="InterPro"/>
</dbReference>
<dbReference type="AlphaFoldDB" id="A0A9X2WIU6"/>
<gene>
    <name evidence="3" type="ORF">NYR02_19210</name>
</gene>
<keyword evidence="4" id="KW-1185">Reference proteome</keyword>
<feature type="domain" description="Methyltransferase type 11" evidence="2">
    <location>
        <begin position="40"/>
        <end position="133"/>
    </location>
</feature>
<sequence length="191" mass="21315">MSEWDEYADQWDGDERVIHYSQQAYQSLTQAINCDGLTILDFGCGTGHLTELLHQQAKRIVAVDSSAKMIDVLAAKNLPKAEPLTIDLNSSNSQPMHNTFDLIVASSVCAFLPDYQASLALFKQLLKPQGYFVQWDWLKEAGESTPGFTAEEIQAAFDNCSFETINLQQTFTMQQGEDEAPVIMGIAQKRD</sequence>
<protein>
    <submittedName>
        <fullName evidence="3">Methyltransferase domain-containing protein</fullName>
    </submittedName>
</protein>
<dbReference type="PROSITE" id="PS00414">
    <property type="entry name" value="PROFILIN"/>
    <property type="match status" value="1"/>
</dbReference>
<name>A0A9X2WIU6_9GAMM</name>
<dbReference type="SUPFAM" id="SSF53335">
    <property type="entry name" value="S-adenosyl-L-methionine-dependent methyltransferases"/>
    <property type="match status" value="1"/>
</dbReference>
<dbReference type="InterPro" id="IPR029063">
    <property type="entry name" value="SAM-dependent_MTases_sf"/>
</dbReference>
<dbReference type="Proteomes" id="UP001147830">
    <property type="component" value="Unassembled WGS sequence"/>
</dbReference>
<organism evidence="3 4">
    <name type="scientific">Thalassolituus pacificus</name>
    <dbReference type="NCBI Taxonomy" id="2975440"/>
    <lineage>
        <taxon>Bacteria</taxon>
        <taxon>Pseudomonadati</taxon>
        <taxon>Pseudomonadota</taxon>
        <taxon>Gammaproteobacteria</taxon>
        <taxon>Oceanospirillales</taxon>
        <taxon>Oceanospirillaceae</taxon>
        <taxon>Thalassolituus</taxon>
    </lineage>
</organism>
<dbReference type="EMBL" id="JAOANI010000032">
    <property type="protein sequence ID" value="MCT7361155.1"/>
    <property type="molecule type" value="Genomic_DNA"/>
</dbReference>
<dbReference type="PANTHER" id="PTHR43861:SF3">
    <property type="entry name" value="PUTATIVE (AFU_ORTHOLOGUE AFUA_2G14390)-RELATED"/>
    <property type="match status" value="1"/>
</dbReference>
<evidence type="ECO:0000313" key="3">
    <source>
        <dbReference type="EMBL" id="MCT7361155.1"/>
    </source>
</evidence>
<keyword evidence="3" id="KW-0489">Methyltransferase</keyword>
<dbReference type="InterPro" id="IPR013216">
    <property type="entry name" value="Methyltransf_11"/>
</dbReference>
<dbReference type="GO" id="GO:0032259">
    <property type="term" value="P:methylation"/>
    <property type="evidence" value="ECO:0007669"/>
    <property type="project" value="UniProtKB-KW"/>
</dbReference>
<dbReference type="Gene3D" id="3.40.50.150">
    <property type="entry name" value="Vaccinia Virus protein VP39"/>
    <property type="match status" value="1"/>
</dbReference>
<dbReference type="CDD" id="cd02440">
    <property type="entry name" value="AdoMet_MTases"/>
    <property type="match status" value="1"/>
</dbReference>
<accession>A0A9X2WIU6</accession>
<dbReference type="PANTHER" id="PTHR43861">
    <property type="entry name" value="TRANS-ACONITATE 2-METHYLTRANSFERASE-RELATED"/>
    <property type="match status" value="1"/>
</dbReference>
<dbReference type="GO" id="GO:0003779">
    <property type="term" value="F:actin binding"/>
    <property type="evidence" value="ECO:0007669"/>
    <property type="project" value="InterPro"/>
</dbReference>
<evidence type="ECO:0000313" key="4">
    <source>
        <dbReference type="Proteomes" id="UP001147830"/>
    </source>
</evidence>
<comment type="caution">
    <text evidence="3">The sequence shown here is derived from an EMBL/GenBank/DDBJ whole genome shotgun (WGS) entry which is preliminary data.</text>
</comment>
<dbReference type="RefSeq" id="WP_260977981.1">
    <property type="nucleotide sequence ID" value="NZ_JAOANI010000032.1"/>
</dbReference>
<reference evidence="3" key="2">
    <citation type="submission" date="2022-08" db="EMBL/GenBank/DDBJ databases">
        <authorList>
            <person name="Dong C."/>
        </authorList>
    </citation>
    <scope>NUCLEOTIDE SEQUENCE</scope>
    <source>
        <strain evidence="3">59MF3M-4</strain>
    </source>
</reference>
<evidence type="ECO:0000256" key="1">
    <source>
        <dbReference type="ARBA" id="ARBA00022679"/>
    </source>
</evidence>
<reference evidence="3" key="1">
    <citation type="journal article" date="2022" name="Front. Microbiol.">
        <title>Genome-based taxonomic rearrangement of Oceanobacter-related bacteria including the description of Thalassolituus hydrocarbonoclasticus sp. nov. and Thalassolituus pacificus sp. nov. and emended description of the genus Thalassolituus.</title>
        <authorList>
            <person name="Dong C."/>
            <person name="Wei L."/>
            <person name="Wang J."/>
            <person name="Lai Q."/>
            <person name="Huang Z."/>
            <person name="Shao Z."/>
        </authorList>
    </citation>
    <scope>NUCLEOTIDE SEQUENCE</scope>
    <source>
        <strain evidence="3">59MF3M-4</strain>
    </source>
</reference>
<dbReference type="InterPro" id="IPR027310">
    <property type="entry name" value="Profilin_CS"/>
</dbReference>
<keyword evidence="1" id="KW-0808">Transferase</keyword>
<proteinExistence type="predicted"/>